<dbReference type="PANTHER" id="PTHR35564">
    <property type="match status" value="1"/>
</dbReference>
<proteinExistence type="predicted"/>
<dbReference type="Pfam" id="PF06996">
    <property type="entry name" value="T6SS_TssG"/>
    <property type="match status" value="1"/>
</dbReference>
<feature type="non-terminal residue" evidence="1">
    <location>
        <position position="225"/>
    </location>
</feature>
<dbReference type="PANTHER" id="PTHR35564:SF4">
    <property type="entry name" value="CYTOPLASMIC PROTEIN"/>
    <property type="match status" value="1"/>
</dbReference>
<name>A0A383AM73_9ZZZZ</name>
<evidence type="ECO:0008006" key="2">
    <source>
        <dbReference type="Google" id="ProtNLM"/>
    </source>
</evidence>
<sequence>MSMFRGSFTALITPFRDGKVDEQAFRDFVDIFHNRLVALMYRARKSRRVGLKPRPPGEDPLQSVLFSLAGLHTPHLKGRMKVRDRSLLMYAGLFAEQCRSMAGLEKIIGDYFEVPVEGLMFRGCWQPLELDDWTRIGVSGENQRLGENAVLGTRYWDQAGKFRLRIGPVTLQTMEIFFPGGSAFEKLCDLTRLFAPAELRFDIQLVLKAYEVPPLRLGRSHGARL</sequence>
<dbReference type="AlphaFoldDB" id="A0A383AM73"/>
<dbReference type="EMBL" id="UINC01193255">
    <property type="protein sequence ID" value="SVE08784.1"/>
    <property type="molecule type" value="Genomic_DNA"/>
</dbReference>
<organism evidence="1">
    <name type="scientific">marine metagenome</name>
    <dbReference type="NCBI Taxonomy" id="408172"/>
    <lineage>
        <taxon>unclassified sequences</taxon>
        <taxon>metagenomes</taxon>
        <taxon>ecological metagenomes</taxon>
    </lineage>
</organism>
<dbReference type="NCBIfam" id="TIGR03347">
    <property type="entry name" value="VI_chp_1"/>
    <property type="match status" value="1"/>
</dbReference>
<accession>A0A383AM73</accession>
<gene>
    <name evidence="1" type="ORF">METZ01_LOCUS461638</name>
</gene>
<dbReference type="InterPro" id="IPR010732">
    <property type="entry name" value="T6SS_TssG-like"/>
</dbReference>
<reference evidence="1" key="1">
    <citation type="submission" date="2018-05" db="EMBL/GenBank/DDBJ databases">
        <authorList>
            <person name="Lanie J.A."/>
            <person name="Ng W.-L."/>
            <person name="Kazmierczak K.M."/>
            <person name="Andrzejewski T.M."/>
            <person name="Davidsen T.M."/>
            <person name="Wayne K.J."/>
            <person name="Tettelin H."/>
            <person name="Glass J.I."/>
            <person name="Rusch D."/>
            <person name="Podicherti R."/>
            <person name="Tsui H.-C.T."/>
            <person name="Winkler M.E."/>
        </authorList>
    </citation>
    <scope>NUCLEOTIDE SEQUENCE</scope>
</reference>
<protein>
    <recommendedName>
        <fullName evidence="2">Type VI secretion system baseplate subunit TssG</fullName>
    </recommendedName>
</protein>
<evidence type="ECO:0000313" key="1">
    <source>
        <dbReference type="EMBL" id="SVE08784.1"/>
    </source>
</evidence>